<proteinExistence type="predicted"/>
<gene>
    <name evidence="2" type="ORF">EV190_10584</name>
</gene>
<organism evidence="2 3">
    <name type="scientific">Actinorugispora endophytica</name>
    <dbReference type="NCBI Taxonomy" id="1605990"/>
    <lineage>
        <taxon>Bacteria</taxon>
        <taxon>Bacillati</taxon>
        <taxon>Actinomycetota</taxon>
        <taxon>Actinomycetes</taxon>
        <taxon>Streptosporangiales</taxon>
        <taxon>Nocardiopsidaceae</taxon>
        <taxon>Actinorugispora</taxon>
    </lineage>
</organism>
<feature type="region of interest" description="Disordered" evidence="1">
    <location>
        <begin position="159"/>
        <end position="226"/>
    </location>
</feature>
<dbReference type="EMBL" id="SNYN01000005">
    <property type="protein sequence ID" value="TDQ52967.1"/>
    <property type="molecule type" value="Genomic_DNA"/>
</dbReference>
<evidence type="ECO:0000313" key="2">
    <source>
        <dbReference type="EMBL" id="TDQ52967.1"/>
    </source>
</evidence>
<keyword evidence="3" id="KW-1185">Reference proteome</keyword>
<comment type="caution">
    <text evidence="2">The sequence shown here is derived from an EMBL/GenBank/DDBJ whole genome shotgun (WGS) entry which is preliminary data.</text>
</comment>
<name>A0A4R6V365_9ACTN</name>
<evidence type="ECO:0000256" key="1">
    <source>
        <dbReference type="SAM" id="MobiDB-lite"/>
    </source>
</evidence>
<feature type="compositionally biased region" description="Basic and acidic residues" evidence="1">
    <location>
        <begin position="215"/>
        <end position="226"/>
    </location>
</feature>
<feature type="region of interest" description="Disordered" evidence="1">
    <location>
        <begin position="1"/>
        <end position="50"/>
    </location>
</feature>
<reference evidence="2 3" key="1">
    <citation type="submission" date="2019-03" db="EMBL/GenBank/DDBJ databases">
        <title>Genomic Encyclopedia of Type Strains, Phase IV (KMG-IV): sequencing the most valuable type-strain genomes for metagenomic binning, comparative biology and taxonomic classification.</title>
        <authorList>
            <person name="Goeker M."/>
        </authorList>
    </citation>
    <scope>NUCLEOTIDE SEQUENCE [LARGE SCALE GENOMIC DNA]</scope>
    <source>
        <strain evidence="2 3">DSM 46770</strain>
    </source>
</reference>
<sequence length="226" mass="23974">MGYETATPGSGRTGQEARERASETMGKARESAGEVATTAKEQARGVVDESRAQLQNVTAEMRERLGAETRTQTQRASEALRHWSDDLASMADRAETDSPVRGVVSRVAQSGRGAADFLDERGVEGMAEEVRAFARRRPGMFLAGAALAGFAVGRLAKAVTQESRREPDALAAPSGGEPLAAGTPRPREEGTAVPGVPLSPEAGEAPRYGVPPHDSPYDRPRYQEGS</sequence>
<dbReference type="Gene3D" id="1.20.120.20">
    <property type="entry name" value="Apolipoprotein"/>
    <property type="match status" value="1"/>
</dbReference>
<accession>A0A4R6V365</accession>
<feature type="compositionally biased region" description="Basic and acidic residues" evidence="1">
    <location>
        <begin position="15"/>
        <end position="32"/>
    </location>
</feature>
<dbReference type="Proteomes" id="UP000295281">
    <property type="component" value="Unassembled WGS sequence"/>
</dbReference>
<feature type="compositionally biased region" description="Basic and acidic residues" evidence="1">
    <location>
        <begin position="41"/>
        <end position="50"/>
    </location>
</feature>
<dbReference type="AlphaFoldDB" id="A0A4R6V365"/>
<dbReference type="RefSeq" id="WP_208113123.1">
    <property type="nucleotide sequence ID" value="NZ_SNYN01000005.1"/>
</dbReference>
<protein>
    <submittedName>
        <fullName evidence="2">Uncharacterized protein</fullName>
    </submittedName>
</protein>
<evidence type="ECO:0000313" key="3">
    <source>
        <dbReference type="Proteomes" id="UP000295281"/>
    </source>
</evidence>